<sequence length="246" mass="27516">MEGAAPLAGLDDVGWDRLLDCRGDTGKVPELLRTLWRSGAGVLRELEDRLVPWHDLNDCRAVRDATPAAVPFLVRLAQDRRTAARDGVLHLLVLIAETADRGPVDTCFGVWPDRWLRACARALARTGVAGWCDLLDEDPERRRAVLRILAAAARADERVPGLVWESVLNAEDGERLRERVVCLAYATAEDPWGESWADPLRDWLERPAARETATVMRIALEHLPWWVDADTLDALGDLVYEGIERC</sequence>
<evidence type="ECO:0000313" key="1">
    <source>
        <dbReference type="EMBL" id="MBA9002615.1"/>
    </source>
</evidence>
<proteinExistence type="predicted"/>
<dbReference type="AlphaFoldDB" id="A0A7W3MVF1"/>
<evidence type="ECO:0000313" key="2">
    <source>
        <dbReference type="Proteomes" id="UP000539313"/>
    </source>
</evidence>
<protein>
    <recommendedName>
        <fullName evidence="3">HEAT repeat domain-containing protein</fullName>
    </recommendedName>
</protein>
<organism evidence="1 2">
    <name type="scientific">Thermomonospora cellulosilytica</name>
    <dbReference type="NCBI Taxonomy" id="1411118"/>
    <lineage>
        <taxon>Bacteria</taxon>
        <taxon>Bacillati</taxon>
        <taxon>Actinomycetota</taxon>
        <taxon>Actinomycetes</taxon>
        <taxon>Streptosporangiales</taxon>
        <taxon>Thermomonosporaceae</taxon>
        <taxon>Thermomonospora</taxon>
    </lineage>
</organism>
<keyword evidence="2" id="KW-1185">Reference proteome</keyword>
<gene>
    <name evidence="1" type="ORF">HNR21_001497</name>
</gene>
<dbReference type="EMBL" id="JACJII010000001">
    <property type="protein sequence ID" value="MBA9002615.1"/>
    <property type="molecule type" value="Genomic_DNA"/>
</dbReference>
<reference evidence="1 2" key="1">
    <citation type="submission" date="2020-08" db="EMBL/GenBank/DDBJ databases">
        <title>Sequencing the genomes of 1000 actinobacteria strains.</title>
        <authorList>
            <person name="Klenk H.-P."/>
        </authorList>
    </citation>
    <scope>NUCLEOTIDE SEQUENCE [LARGE SCALE GENOMIC DNA]</scope>
    <source>
        <strain evidence="1 2">DSM 45823</strain>
    </source>
</reference>
<accession>A0A7W3MVF1</accession>
<evidence type="ECO:0008006" key="3">
    <source>
        <dbReference type="Google" id="ProtNLM"/>
    </source>
</evidence>
<name>A0A7W3MVF1_9ACTN</name>
<dbReference type="Proteomes" id="UP000539313">
    <property type="component" value="Unassembled WGS sequence"/>
</dbReference>
<comment type="caution">
    <text evidence="1">The sequence shown here is derived from an EMBL/GenBank/DDBJ whole genome shotgun (WGS) entry which is preliminary data.</text>
</comment>
<dbReference type="RefSeq" id="WP_182704586.1">
    <property type="nucleotide sequence ID" value="NZ_JACJII010000001.1"/>
</dbReference>